<dbReference type="SUPFAM" id="SSF103473">
    <property type="entry name" value="MFS general substrate transporter"/>
    <property type="match status" value="1"/>
</dbReference>
<feature type="domain" description="Major facilitator superfamily (MFS) profile" evidence="9">
    <location>
        <begin position="23"/>
        <end position="422"/>
    </location>
</feature>
<feature type="transmembrane region" description="Helical" evidence="8">
    <location>
        <begin position="27"/>
        <end position="43"/>
    </location>
</feature>
<evidence type="ECO:0000256" key="5">
    <source>
        <dbReference type="ARBA" id="ARBA00022692"/>
    </source>
</evidence>
<dbReference type="PANTHER" id="PTHR43271:SF1">
    <property type="entry name" value="INNER MEMBRANE TRANSPORT PROTEIN YNFM"/>
    <property type="match status" value="1"/>
</dbReference>
<evidence type="ECO:0000256" key="1">
    <source>
        <dbReference type="ARBA" id="ARBA00004651"/>
    </source>
</evidence>
<dbReference type="InterPro" id="IPR011701">
    <property type="entry name" value="MFS"/>
</dbReference>
<sequence>MTPITPCETPADLDGGYRKGSPELRRAGVALFLAGIATFAQLYSTQAILPELSRQFGITPADASLSVSVSTAGIGVGLLIAGPLSEVVGRTRLIHFSLFAAGAMAILCVFAPSWQWLLVGRGIEGLALAGLPAVAAVYLREEVHASLASSATGLYIAGTTFGGMAGRLISAGLTEWGSRVGTSGWPIPIEVWQLAVGGNAVLALGCAVACLVLLPASRRFVPAPRSIRHLARQSIRVFADPALLALYGIAALMMGAFVGVYNTIGFRLEAEPYLLSVGLAGLVFCVYPVGGVGSVIAGRLADRFGQRAIVPAAATITIIGLLLMAARPLPLIIVGIALMTAGFFAVHGVASGWVAARAGAGVGGAGQAVAMYMLFYYLGSSVGGSAAGVAFSGFGWSGVTVLTVSLVGLALVLGLLLRRTKRLTRR</sequence>
<dbReference type="PROSITE" id="PS50850">
    <property type="entry name" value="MFS"/>
    <property type="match status" value="1"/>
</dbReference>
<feature type="transmembrane region" description="Helical" evidence="8">
    <location>
        <begin position="151"/>
        <end position="171"/>
    </location>
</feature>
<dbReference type="PANTHER" id="PTHR43271">
    <property type="entry name" value="BLL2771 PROTEIN"/>
    <property type="match status" value="1"/>
</dbReference>
<protein>
    <submittedName>
        <fullName evidence="10">MFS transporter</fullName>
    </submittedName>
</protein>
<feature type="transmembrane region" description="Helical" evidence="8">
    <location>
        <begin position="118"/>
        <end position="139"/>
    </location>
</feature>
<accession>A0ABY8QS76</accession>
<gene>
    <name evidence="10" type="ORF">LWF01_13455</name>
</gene>
<dbReference type="EMBL" id="CP090958">
    <property type="protein sequence ID" value="WGW11096.1"/>
    <property type="molecule type" value="Genomic_DNA"/>
</dbReference>
<dbReference type="CDD" id="cd17324">
    <property type="entry name" value="MFS_NepI_like"/>
    <property type="match status" value="1"/>
</dbReference>
<keyword evidence="5 8" id="KW-0812">Transmembrane</keyword>
<evidence type="ECO:0000313" key="10">
    <source>
        <dbReference type="EMBL" id="WGW11096.1"/>
    </source>
</evidence>
<evidence type="ECO:0000256" key="8">
    <source>
        <dbReference type="SAM" id="Phobius"/>
    </source>
</evidence>
<feature type="transmembrane region" description="Helical" evidence="8">
    <location>
        <begin position="63"/>
        <end position="81"/>
    </location>
</feature>
<evidence type="ECO:0000259" key="9">
    <source>
        <dbReference type="PROSITE" id="PS50850"/>
    </source>
</evidence>
<dbReference type="Pfam" id="PF07690">
    <property type="entry name" value="MFS_1"/>
    <property type="match status" value="1"/>
</dbReference>
<feature type="transmembrane region" description="Helical" evidence="8">
    <location>
        <begin position="93"/>
        <end position="112"/>
    </location>
</feature>
<dbReference type="RefSeq" id="WP_349637879.1">
    <property type="nucleotide sequence ID" value="NZ_CP090958.1"/>
</dbReference>
<keyword evidence="11" id="KW-1185">Reference proteome</keyword>
<feature type="transmembrane region" description="Helical" evidence="8">
    <location>
        <begin position="308"/>
        <end position="326"/>
    </location>
</feature>
<comment type="subcellular location">
    <subcellularLocation>
        <location evidence="1">Cell membrane</location>
        <topology evidence="1">Multi-pass membrane protein</topology>
    </subcellularLocation>
</comment>
<dbReference type="Proteomes" id="UP001209083">
    <property type="component" value="Chromosome"/>
</dbReference>
<reference evidence="10 11" key="1">
    <citation type="submission" date="2023-05" db="EMBL/GenBank/DDBJ databases">
        <title>Lithophilousrod everest ZFBP1038 complete genpme.</title>
        <authorList>
            <person name="Tian M."/>
        </authorList>
    </citation>
    <scope>NUCLEOTIDE SEQUENCE [LARGE SCALE GENOMIC DNA]</scope>
    <source>
        <strain evidence="10 11">ZFBP1038</strain>
    </source>
</reference>
<feature type="transmembrane region" description="Helical" evidence="8">
    <location>
        <begin position="368"/>
        <end position="390"/>
    </location>
</feature>
<evidence type="ECO:0000256" key="3">
    <source>
        <dbReference type="ARBA" id="ARBA00022448"/>
    </source>
</evidence>
<evidence type="ECO:0000256" key="4">
    <source>
        <dbReference type="ARBA" id="ARBA00022475"/>
    </source>
</evidence>
<keyword evidence="6 8" id="KW-1133">Transmembrane helix</keyword>
<feature type="transmembrane region" description="Helical" evidence="8">
    <location>
        <begin position="273"/>
        <end position="296"/>
    </location>
</feature>
<keyword evidence="7 8" id="KW-0472">Membrane</keyword>
<feature type="transmembrane region" description="Helical" evidence="8">
    <location>
        <begin position="332"/>
        <end position="356"/>
    </location>
</feature>
<comment type="similarity">
    <text evidence="2">Belongs to the major facilitator superfamily.</text>
</comment>
<keyword evidence="3" id="KW-0813">Transport</keyword>
<proteinExistence type="inferred from homology"/>
<dbReference type="InterPro" id="IPR036259">
    <property type="entry name" value="MFS_trans_sf"/>
</dbReference>
<evidence type="ECO:0000256" key="6">
    <source>
        <dbReference type="ARBA" id="ARBA00022989"/>
    </source>
</evidence>
<keyword evidence="4" id="KW-1003">Cell membrane</keyword>
<feature type="transmembrane region" description="Helical" evidence="8">
    <location>
        <begin position="191"/>
        <end position="216"/>
    </location>
</feature>
<evidence type="ECO:0000256" key="2">
    <source>
        <dbReference type="ARBA" id="ARBA00008335"/>
    </source>
</evidence>
<evidence type="ECO:0000313" key="11">
    <source>
        <dbReference type="Proteomes" id="UP001209083"/>
    </source>
</evidence>
<dbReference type="InterPro" id="IPR020846">
    <property type="entry name" value="MFS_dom"/>
</dbReference>
<dbReference type="Gene3D" id="1.20.1250.20">
    <property type="entry name" value="MFS general substrate transporter like domains"/>
    <property type="match status" value="1"/>
</dbReference>
<feature type="transmembrane region" description="Helical" evidence="8">
    <location>
        <begin position="396"/>
        <end position="417"/>
    </location>
</feature>
<organism evidence="10 11">
    <name type="scientific">Saxibacter everestensis</name>
    <dbReference type="NCBI Taxonomy" id="2909229"/>
    <lineage>
        <taxon>Bacteria</taxon>
        <taxon>Bacillati</taxon>
        <taxon>Actinomycetota</taxon>
        <taxon>Actinomycetes</taxon>
        <taxon>Micrococcales</taxon>
        <taxon>Brevibacteriaceae</taxon>
        <taxon>Saxibacter</taxon>
    </lineage>
</organism>
<evidence type="ECO:0000256" key="7">
    <source>
        <dbReference type="ARBA" id="ARBA00023136"/>
    </source>
</evidence>
<name>A0ABY8QS76_9MICO</name>
<feature type="transmembrane region" description="Helical" evidence="8">
    <location>
        <begin position="237"/>
        <end position="261"/>
    </location>
</feature>